<organism evidence="6 7">
    <name type="scientific">Antrihabitans cavernicola</name>
    <dbReference type="NCBI Taxonomy" id="2495913"/>
    <lineage>
        <taxon>Bacteria</taxon>
        <taxon>Bacillati</taxon>
        <taxon>Actinomycetota</taxon>
        <taxon>Actinomycetes</taxon>
        <taxon>Mycobacteriales</taxon>
        <taxon>Nocardiaceae</taxon>
        <taxon>Antrihabitans</taxon>
    </lineage>
</organism>
<evidence type="ECO:0000256" key="4">
    <source>
        <dbReference type="PROSITE-ProRule" id="PRU00335"/>
    </source>
</evidence>
<dbReference type="InterPro" id="IPR001647">
    <property type="entry name" value="HTH_TetR"/>
</dbReference>
<dbReference type="GO" id="GO:0003700">
    <property type="term" value="F:DNA-binding transcription factor activity"/>
    <property type="evidence" value="ECO:0007669"/>
    <property type="project" value="TreeGrafter"/>
</dbReference>
<dbReference type="RefSeq" id="WP_149431551.1">
    <property type="nucleotide sequence ID" value="NZ_VLNY01000008.1"/>
</dbReference>
<gene>
    <name evidence="6" type="ORF">FOY51_17500</name>
</gene>
<sequence>MTARAAETEDRTFVQDARRSQLVGCAIEVIAEVGVEKASMVRIAERAGVSRGVIAYHFDDRDDLFGGVVEAVYALATTELGPDVAAEVSPPAALKRFIGGSVAFYAAHPQHMLALSAIFASGHKVRERRGEHTAEMLEVESILAAGQREGFFRVFDTTIMASTIRAALDVALRRIIAGDSADLLAHELVATFDAATTVESR</sequence>
<dbReference type="InterPro" id="IPR050109">
    <property type="entry name" value="HTH-type_TetR-like_transc_reg"/>
</dbReference>
<dbReference type="OrthoDB" id="9806334at2"/>
<evidence type="ECO:0000259" key="5">
    <source>
        <dbReference type="PROSITE" id="PS50977"/>
    </source>
</evidence>
<evidence type="ECO:0000256" key="3">
    <source>
        <dbReference type="ARBA" id="ARBA00023163"/>
    </source>
</evidence>
<dbReference type="Gene3D" id="1.10.357.10">
    <property type="entry name" value="Tetracycline Repressor, domain 2"/>
    <property type="match status" value="1"/>
</dbReference>
<evidence type="ECO:0000256" key="1">
    <source>
        <dbReference type="ARBA" id="ARBA00023015"/>
    </source>
</evidence>
<dbReference type="PROSITE" id="PS50977">
    <property type="entry name" value="HTH_TETR_2"/>
    <property type="match status" value="1"/>
</dbReference>
<dbReference type="EMBL" id="VLNY01000008">
    <property type="protein sequence ID" value="KAA0021684.1"/>
    <property type="molecule type" value="Genomic_DNA"/>
</dbReference>
<feature type="DNA-binding region" description="H-T-H motif" evidence="4">
    <location>
        <begin position="39"/>
        <end position="58"/>
    </location>
</feature>
<dbReference type="AlphaFoldDB" id="A0A5A7S881"/>
<dbReference type="InterPro" id="IPR036271">
    <property type="entry name" value="Tet_transcr_reg_TetR-rel_C_sf"/>
</dbReference>
<reference evidence="6 7" key="1">
    <citation type="submission" date="2019-07" db="EMBL/GenBank/DDBJ databases">
        <title>Rhodococcus cavernicolus sp. nov., isolated from a cave.</title>
        <authorList>
            <person name="Lee S.D."/>
        </authorList>
    </citation>
    <scope>NUCLEOTIDE SEQUENCE [LARGE SCALE GENOMIC DNA]</scope>
    <source>
        <strain evidence="6 7">C1-24</strain>
    </source>
</reference>
<keyword evidence="2 4" id="KW-0238">DNA-binding</keyword>
<comment type="caution">
    <text evidence="6">The sequence shown here is derived from an EMBL/GenBank/DDBJ whole genome shotgun (WGS) entry which is preliminary data.</text>
</comment>
<proteinExistence type="predicted"/>
<dbReference type="PANTHER" id="PTHR30055:SF234">
    <property type="entry name" value="HTH-TYPE TRANSCRIPTIONAL REGULATOR BETI"/>
    <property type="match status" value="1"/>
</dbReference>
<dbReference type="Pfam" id="PF00440">
    <property type="entry name" value="TetR_N"/>
    <property type="match status" value="1"/>
</dbReference>
<name>A0A5A7S881_9NOCA</name>
<dbReference type="PANTHER" id="PTHR30055">
    <property type="entry name" value="HTH-TYPE TRANSCRIPTIONAL REGULATOR RUTR"/>
    <property type="match status" value="1"/>
</dbReference>
<accession>A0A5A7S881</accession>
<feature type="domain" description="HTH tetR-type" evidence="5">
    <location>
        <begin position="16"/>
        <end position="76"/>
    </location>
</feature>
<dbReference type="SUPFAM" id="SSF48498">
    <property type="entry name" value="Tetracyclin repressor-like, C-terminal domain"/>
    <property type="match status" value="1"/>
</dbReference>
<protein>
    <submittedName>
        <fullName evidence="6">TetR family transcriptional regulator</fullName>
    </submittedName>
</protein>
<evidence type="ECO:0000256" key="2">
    <source>
        <dbReference type="ARBA" id="ARBA00023125"/>
    </source>
</evidence>
<keyword evidence="3" id="KW-0804">Transcription</keyword>
<evidence type="ECO:0000313" key="6">
    <source>
        <dbReference type="EMBL" id="KAA0021684.1"/>
    </source>
</evidence>
<keyword evidence="1" id="KW-0805">Transcription regulation</keyword>
<dbReference type="Proteomes" id="UP000322244">
    <property type="component" value="Unassembled WGS sequence"/>
</dbReference>
<dbReference type="PRINTS" id="PR00455">
    <property type="entry name" value="HTHTETR"/>
</dbReference>
<evidence type="ECO:0000313" key="7">
    <source>
        <dbReference type="Proteomes" id="UP000322244"/>
    </source>
</evidence>
<dbReference type="SUPFAM" id="SSF46689">
    <property type="entry name" value="Homeodomain-like"/>
    <property type="match status" value="1"/>
</dbReference>
<dbReference type="GO" id="GO:0000976">
    <property type="term" value="F:transcription cis-regulatory region binding"/>
    <property type="evidence" value="ECO:0007669"/>
    <property type="project" value="TreeGrafter"/>
</dbReference>
<dbReference type="InterPro" id="IPR009057">
    <property type="entry name" value="Homeodomain-like_sf"/>
</dbReference>
<keyword evidence="7" id="KW-1185">Reference proteome</keyword>